<feature type="compositionally biased region" description="Polar residues" evidence="1">
    <location>
        <begin position="15"/>
        <end position="29"/>
    </location>
</feature>
<accession>A0A915EGV2</accession>
<evidence type="ECO:0000313" key="2">
    <source>
        <dbReference type="Proteomes" id="UP000887574"/>
    </source>
</evidence>
<name>A0A915EGV2_9BILA</name>
<keyword evidence="2" id="KW-1185">Reference proteome</keyword>
<protein>
    <submittedName>
        <fullName evidence="3">Uncharacterized protein</fullName>
    </submittedName>
</protein>
<evidence type="ECO:0000313" key="3">
    <source>
        <dbReference type="WBParaSite" id="jg6545"/>
    </source>
</evidence>
<organism evidence="2 3">
    <name type="scientific">Ditylenchus dipsaci</name>
    <dbReference type="NCBI Taxonomy" id="166011"/>
    <lineage>
        <taxon>Eukaryota</taxon>
        <taxon>Metazoa</taxon>
        <taxon>Ecdysozoa</taxon>
        <taxon>Nematoda</taxon>
        <taxon>Chromadorea</taxon>
        <taxon>Rhabditida</taxon>
        <taxon>Tylenchina</taxon>
        <taxon>Tylenchomorpha</taxon>
        <taxon>Sphaerularioidea</taxon>
        <taxon>Anguinidae</taxon>
        <taxon>Anguininae</taxon>
        <taxon>Ditylenchus</taxon>
    </lineage>
</organism>
<reference evidence="3" key="1">
    <citation type="submission" date="2022-11" db="UniProtKB">
        <authorList>
            <consortium name="WormBaseParasite"/>
        </authorList>
    </citation>
    <scope>IDENTIFICATION</scope>
</reference>
<sequence length="127" mass="14121">MPYCLLSIPSQHPSKNIHTTSLQKQQPSTKPKAAKDYYGGHCSSSNKLWSITLKKRRRTRQASIQSNQPFCPNEVRLLGESMPLQSTCTKPTLSIELKQAPAPKILPEDNPSTLNSSFIAASFQPQL</sequence>
<dbReference type="Proteomes" id="UP000887574">
    <property type="component" value="Unplaced"/>
</dbReference>
<dbReference type="AlphaFoldDB" id="A0A915EGV2"/>
<proteinExistence type="predicted"/>
<evidence type="ECO:0000256" key="1">
    <source>
        <dbReference type="SAM" id="MobiDB-lite"/>
    </source>
</evidence>
<dbReference type="WBParaSite" id="jg6545">
    <property type="protein sequence ID" value="jg6545"/>
    <property type="gene ID" value="jg6545"/>
</dbReference>
<feature type="region of interest" description="Disordered" evidence="1">
    <location>
        <begin position="15"/>
        <end position="38"/>
    </location>
</feature>